<evidence type="ECO:0000256" key="3">
    <source>
        <dbReference type="SAM" id="Phobius"/>
    </source>
</evidence>
<organism evidence="4">
    <name type="scientific">Tetraselmis sp. GSL018</name>
    <dbReference type="NCBI Taxonomy" id="582737"/>
    <lineage>
        <taxon>Eukaryota</taxon>
        <taxon>Viridiplantae</taxon>
        <taxon>Chlorophyta</taxon>
        <taxon>core chlorophytes</taxon>
        <taxon>Chlorodendrophyceae</taxon>
        <taxon>Chlorodendrales</taxon>
        <taxon>Chlorodendraceae</taxon>
        <taxon>Tetraselmis</taxon>
    </lineage>
</organism>
<dbReference type="AlphaFoldDB" id="A0A061S7F9"/>
<protein>
    <submittedName>
        <fullName evidence="4">Cytochrome P450, family 5, subfamily A (Thromboxane-A synthase)</fullName>
    </submittedName>
</protein>
<dbReference type="InterPro" id="IPR002401">
    <property type="entry name" value="Cyt_P450_E_grp-I"/>
</dbReference>
<evidence type="ECO:0000313" key="4">
    <source>
        <dbReference type="EMBL" id="JAC78711.1"/>
    </source>
</evidence>
<dbReference type="EMBL" id="GBEZ01006702">
    <property type="protein sequence ID" value="JAC78711.1"/>
    <property type="molecule type" value="Transcribed_RNA"/>
</dbReference>
<keyword evidence="3" id="KW-1133">Transmembrane helix</keyword>
<feature type="transmembrane region" description="Helical" evidence="3">
    <location>
        <begin position="18"/>
        <end position="38"/>
    </location>
</feature>
<dbReference type="PROSITE" id="PS00086">
    <property type="entry name" value="CYTOCHROME_P450"/>
    <property type="match status" value="1"/>
</dbReference>
<sequence>MGFGETVLFLSEVVRSNWLAVLLSVVTCLVITYGLNIVERWKFRHIPGPSPEFIIGNLAELKGRNHWEVCSTWSEKYGKLYRWFNGRKAVVTISDPDLAQEVMLKKFRTFHNRELPEVVSHALPSAMPRMKANMVWAKDKDWASVRSAVQPFFHTQELRRYAGSMNRSVERLKSLLAEHAESGEPADMRKFFGAFALEVIGTSAYGVDFSTQTAALEEDPLVSAVTAMFQQGLFTSGLTLVMQCLPWLARVVGLLIRAMPLFSEAARKNAQQRLLTVTTAYVLLKNAEKRVTGKDGEYTEEEELPWGEARFNAKQHPYANTVPAEGSLPDLLMKGKHKTTGEPLDYAQMTSQTHVFFLAGYDTSANCLSYCIYLLAKNPEEQEKVIEEVDRNSGSEPLTHDDLEKFPYVQAVIDEALRLFPPAPGTHRVAEEDVQVGKYVIPKGTQVRINMFGMHRDPLLFPEPEKFKPSRFLRDSDEYKNRHPYAYIPFGAGPRKCVGYKFALQEIALALVSLYKNYTFSLESSKHEGPLKTKGFLTMSPSEGVWVRIKRRDQ</sequence>
<keyword evidence="2" id="KW-0560">Oxidoreductase</keyword>
<dbReference type="InterPro" id="IPR001128">
    <property type="entry name" value="Cyt_P450"/>
</dbReference>
<dbReference type="InterPro" id="IPR017972">
    <property type="entry name" value="Cyt_P450_CS"/>
</dbReference>
<dbReference type="PRINTS" id="PR00385">
    <property type="entry name" value="P450"/>
</dbReference>
<dbReference type="GO" id="GO:0020037">
    <property type="term" value="F:heme binding"/>
    <property type="evidence" value="ECO:0007669"/>
    <property type="project" value="InterPro"/>
</dbReference>
<accession>A0A061S7F9</accession>
<keyword evidence="1 2" id="KW-0408">Iron</keyword>
<keyword evidence="3" id="KW-0812">Transmembrane</keyword>
<evidence type="ECO:0000256" key="1">
    <source>
        <dbReference type="PIRSR" id="PIRSR602401-1"/>
    </source>
</evidence>
<proteinExistence type="inferred from homology"/>
<gene>
    <name evidence="4" type="primary">CYP5A</name>
    <name evidence="4" type="ORF">TSPGSL018_14484</name>
</gene>
<dbReference type="PANTHER" id="PTHR24301">
    <property type="entry name" value="THROMBOXANE-A SYNTHASE"/>
    <property type="match status" value="1"/>
</dbReference>
<reference evidence="4" key="1">
    <citation type="submission" date="2014-05" db="EMBL/GenBank/DDBJ databases">
        <title>The transcriptome of the halophilic microalga Tetraselmis sp. GSL018 isolated from the Great Salt Lake, Utah.</title>
        <authorList>
            <person name="Jinkerson R.E."/>
            <person name="D'Adamo S."/>
            <person name="Posewitz M.C."/>
        </authorList>
    </citation>
    <scope>NUCLEOTIDE SEQUENCE</scope>
    <source>
        <strain evidence="4">GSL018</strain>
    </source>
</reference>
<comment type="cofactor">
    <cofactor evidence="1">
        <name>heme</name>
        <dbReference type="ChEBI" id="CHEBI:30413"/>
    </cofactor>
</comment>
<name>A0A061S7F9_9CHLO</name>
<keyword evidence="2" id="KW-0503">Monooxygenase</keyword>
<dbReference type="Gene3D" id="1.10.630.10">
    <property type="entry name" value="Cytochrome P450"/>
    <property type="match status" value="1"/>
</dbReference>
<dbReference type="PANTHER" id="PTHR24301:SF2">
    <property type="entry name" value="THROMBOXANE-A SYNTHASE"/>
    <property type="match status" value="1"/>
</dbReference>
<feature type="binding site" description="axial binding residue" evidence="1">
    <location>
        <position position="497"/>
    </location>
    <ligand>
        <name>heme</name>
        <dbReference type="ChEBI" id="CHEBI:30413"/>
    </ligand>
    <ligandPart>
        <name>Fe</name>
        <dbReference type="ChEBI" id="CHEBI:18248"/>
    </ligandPart>
</feature>
<evidence type="ECO:0000256" key="2">
    <source>
        <dbReference type="RuleBase" id="RU000461"/>
    </source>
</evidence>
<dbReference type="PRINTS" id="PR00463">
    <property type="entry name" value="EP450I"/>
</dbReference>
<keyword evidence="3" id="KW-0472">Membrane</keyword>
<dbReference type="GO" id="GO:0005506">
    <property type="term" value="F:iron ion binding"/>
    <property type="evidence" value="ECO:0007669"/>
    <property type="project" value="InterPro"/>
</dbReference>
<dbReference type="SUPFAM" id="SSF48264">
    <property type="entry name" value="Cytochrome P450"/>
    <property type="match status" value="1"/>
</dbReference>
<keyword evidence="1 2" id="KW-0349">Heme</keyword>
<dbReference type="GO" id="GO:0004497">
    <property type="term" value="F:monooxygenase activity"/>
    <property type="evidence" value="ECO:0007669"/>
    <property type="project" value="UniProtKB-KW"/>
</dbReference>
<dbReference type="Pfam" id="PF00067">
    <property type="entry name" value="p450"/>
    <property type="match status" value="1"/>
</dbReference>
<dbReference type="GO" id="GO:0016705">
    <property type="term" value="F:oxidoreductase activity, acting on paired donors, with incorporation or reduction of molecular oxygen"/>
    <property type="evidence" value="ECO:0007669"/>
    <property type="project" value="InterPro"/>
</dbReference>
<dbReference type="InterPro" id="IPR036396">
    <property type="entry name" value="Cyt_P450_sf"/>
</dbReference>
<keyword evidence="1 2" id="KW-0479">Metal-binding</keyword>
<comment type="similarity">
    <text evidence="2">Belongs to the cytochrome P450 family.</text>
</comment>